<dbReference type="KEGG" id="amur:ADH66_10935"/>
<name>A0A1Z2XRP5_9FIRM</name>
<keyword evidence="1" id="KW-0472">Membrane</keyword>
<evidence type="ECO:0000313" key="6">
    <source>
        <dbReference type="Proteomes" id="UP000596035"/>
    </source>
</evidence>
<dbReference type="EMBL" id="CP021422">
    <property type="protein sequence ID" value="ASB41123.1"/>
    <property type="molecule type" value="Genomic_DNA"/>
</dbReference>
<dbReference type="SUPFAM" id="SSF55874">
    <property type="entry name" value="ATPase domain of HSP90 chaperone/DNA topoisomerase II/histidine kinase"/>
    <property type="match status" value="1"/>
</dbReference>
<reference evidence="3" key="1">
    <citation type="journal article" date="2017" name="Genome Announc.">
        <title>High-Quality Whole-Genome Sequences of the Oligo-Mouse-Microbiota Bacterial Community.</title>
        <authorList>
            <person name="Garzetti D."/>
            <person name="Brugiroux S."/>
            <person name="Bunk B."/>
            <person name="Pukall R."/>
            <person name="McCoy K.D."/>
            <person name="Macpherson A.J."/>
            <person name="Stecher B."/>
        </authorList>
    </citation>
    <scope>NUCLEOTIDE SEQUENCE</scope>
    <source>
        <strain evidence="3">KB18</strain>
    </source>
</reference>
<dbReference type="CDD" id="cd16935">
    <property type="entry name" value="HATPase_AgrC-ComD-like"/>
    <property type="match status" value="1"/>
</dbReference>
<dbReference type="Gene3D" id="3.30.565.10">
    <property type="entry name" value="Histidine kinase-like ATPase, C-terminal domain"/>
    <property type="match status" value="1"/>
</dbReference>
<dbReference type="Proteomes" id="UP000196710">
    <property type="component" value="Chromosome"/>
</dbReference>
<keyword evidence="5" id="KW-1185">Reference proteome</keyword>
<proteinExistence type="predicted"/>
<dbReference type="Pfam" id="PF14501">
    <property type="entry name" value="HATPase_c_5"/>
    <property type="match status" value="1"/>
</dbReference>
<dbReference type="PANTHER" id="PTHR40448">
    <property type="entry name" value="TWO-COMPONENT SENSOR HISTIDINE KINASE"/>
    <property type="match status" value="1"/>
</dbReference>
<evidence type="ECO:0000313" key="3">
    <source>
        <dbReference type="EMBL" id="ASB41123.1"/>
    </source>
</evidence>
<keyword evidence="3" id="KW-0547">Nucleotide-binding</keyword>
<dbReference type="EMBL" id="CP065321">
    <property type="protein sequence ID" value="QQR30396.1"/>
    <property type="molecule type" value="Genomic_DNA"/>
</dbReference>
<dbReference type="InterPro" id="IPR036890">
    <property type="entry name" value="HATPase_C_sf"/>
</dbReference>
<dbReference type="RefSeq" id="WP_066540934.1">
    <property type="nucleotide sequence ID" value="NZ_CAJTCQ010000012.1"/>
</dbReference>
<dbReference type="PANTHER" id="PTHR40448:SF1">
    <property type="entry name" value="TWO-COMPONENT SENSOR HISTIDINE KINASE"/>
    <property type="match status" value="1"/>
</dbReference>
<dbReference type="GO" id="GO:0005524">
    <property type="term" value="F:ATP binding"/>
    <property type="evidence" value="ECO:0007669"/>
    <property type="project" value="UniProtKB-KW"/>
</dbReference>
<dbReference type="AlphaFoldDB" id="A0A1Z2XRP5"/>
<evidence type="ECO:0000313" key="4">
    <source>
        <dbReference type="EMBL" id="QQR30396.1"/>
    </source>
</evidence>
<feature type="transmembrane region" description="Helical" evidence="1">
    <location>
        <begin position="133"/>
        <end position="154"/>
    </location>
</feature>
<keyword evidence="1" id="KW-0812">Transmembrane</keyword>
<sequence>MELLCSCAEIIASFVESVLILSTIIAASSPKYPIKKSVLLTVLCATLSTLYLMFMNALSAFSFLTPIGTMLFSIFIVGKLISDGNILLRSTSCVLALFVIQSIDYILIIGLTLLHGSPRELFYGYLEPGLMRIIYLTVDKSSDIILYCWLRKYITKLSELRRGSIAKLLICTTLSYIVMQYLFAMVLHGDFIQLQGAAMVSLFILLCFLLILAFSMITVTVSEKEKATNQMLANLNQNMEINYYILNESITSNAKAMHDFHHHLSVIDALAKKEDSGPVTEYIHSVLSASLIPEPLCQSGNNIIDAVINAKLSEAKQKKIDVSYIVCVEDLSSFEQADICAILSNQLENAFEASEKIENGREVQIDIRQQEGFVLFNVTNRVAADPFMNNKNLASTKPDSTVVHGFGLKNIQDIAEKYNGSLKNEYAEGFFISTVLICSPTI</sequence>
<feature type="transmembrane region" description="Helical" evidence="1">
    <location>
        <begin position="199"/>
        <end position="221"/>
    </location>
</feature>
<feature type="transmembrane region" description="Helical" evidence="1">
    <location>
        <begin position="93"/>
        <end position="113"/>
    </location>
</feature>
<evidence type="ECO:0000256" key="1">
    <source>
        <dbReference type="SAM" id="Phobius"/>
    </source>
</evidence>
<protein>
    <submittedName>
        <fullName evidence="3">ATP-binding protein</fullName>
    </submittedName>
    <submittedName>
        <fullName evidence="4">GHKL domain-containing protein</fullName>
    </submittedName>
</protein>
<evidence type="ECO:0000259" key="2">
    <source>
        <dbReference type="Pfam" id="PF14501"/>
    </source>
</evidence>
<feature type="transmembrane region" description="Helical" evidence="1">
    <location>
        <begin position="6"/>
        <end position="26"/>
    </location>
</feature>
<feature type="domain" description="Sensor histidine kinase NatK-like C-terminal" evidence="2">
    <location>
        <begin position="336"/>
        <end position="437"/>
    </location>
</feature>
<keyword evidence="1" id="KW-1133">Transmembrane helix</keyword>
<keyword evidence="3" id="KW-0067">ATP-binding</keyword>
<reference evidence="4 6" key="3">
    <citation type="submission" date="2020-11" db="EMBL/GenBank/DDBJ databases">
        <title>Closed and high quality bacterial genomes of the OMM12 community.</title>
        <authorList>
            <person name="Marbouty M."/>
            <person name="Lamy-Besnier Q."/>
            <person name="Debarbieux L."/>
            <person name="Koszul R."/>
        </authorList>
    </citation>
    <scope>NUCLEOTIDE SEQUENCE [LARGE SCALE GENOMIC DNA]</scope>
    <source>
        <strain evidence="4 6">KB18</strain>
    </source>
</reference>
<reference evidence="5" key="2">
    <citation type="submission" date="2017-05" db="EMBL/GenBank/DDBJ databases">
        <title>Improved OligoMM genomes.</title>
        <authorList>
            <person name="Garzetti D."/>
        </authorList>
    </citation>
    <scope>NUCLEOTIDE SEQUENCE [LARGE SCALE GENOMIC DNA]</scope>
    <source>
        <strain evidence="5">KB18</strain>
    </source>
</reference>
<dbReference type="GO" id="GO:0042802">
    <property type="term" value="F:identical protein binding"/>
    <property type="evidence" value="ECO:0007669"/>
    <property type="project" value="TreeGrafter"/>
</dbReference>
<feature type="transmembrane region" description="Helical" evidence="1">
    <location>
        <begin position="60"/>
        <end position="81"/>
    </location>
</feature>
<evidence type="ECO:0000313" key="5">
    <source>
        <dbReference type="Proteomes" id="UP000196710"/>
    </source>
</evidence>
<dbReference type="InterPro" id="IPR032834">
    <property type="entry name" value="NatK-like_C"/>
</dbReference>
<accession>A0A1Z2XRP5</accession>
<organism evidence="4 6">
    <name type="scientific">Acutalibacter muris</name>
    <dbReference type="NCBI Taxonomy" id="1796620"/>
    <lineage>
        <taxon>Bacteria</taxon>
        <taxon>Bacillati</taxon>
        <taxon>Bacillota</taxon>
        <taxon>Clostridia</taxon>
        <taxon>Eubacteriales</taxon>
        <taxon>Acutalibacteraceae</taxon>
        <taxon>Acutalibacter</taxon>
    </lineage>
</organism>
<gene>
    <name evidence="3" type="ORF">ADH66_10935</name>
    <name evidence="4" type="ORF">I5Q82_01245</name>
</gene>
<feature type="transmembrane region" description="Helical" evidence="1">
    <location>
        <begin position="38"/>
        <end position="54"/>
    </location>
</feature>
<dbReference type="Proteomes" id="UP000596035">
    <property type="component" value="Chromosome"/>
</dbReference>
<feature type="transmembrane region" description="Helical" evidence="1">
    <location>
        <begin position="166"/>
        <end position="187"/>
    </location>
</feature>